<dbReference type="InterPro" id="IPR058804">
    <property type="entry name" value="SpaO_N"/>
</dbReference>
<organism evidence="2">
    <name type="scientific">Serratia fonticola</name>
    <dbReference type="NCBI Taxonomy" id="47917"/>
    <lineage>
        <taxon>Bacteria</taxon>
        <taxon>Pseudomonadati</taxon>
        <taxon>Pseudomonadota</taxon>
        <taxon>Gammaproteobacteria</taxon>
        <taxon>Enterobacterales</taxon>
        <taxon>Yersiniaceae</taxon>
        <taxon>Serratia</taxon>
    </lineage>
</organism>
<evidence type="ECO:0000313" key="2">
    <source>
        <dbReference type="EMBL" id="VTR36791.1"/>
    </source>
</evidence>
<feature type="domain" description="SpaO N-terminal" evidence="1">
    <location>
        <begin position="11"/>
        <end position="75"/>
    </location>
</feature>
<dbReference type="EMBL" id="CABEEZ010000089">
    <property type="protein sequence ID" value="VTR36791.1"/>
    <property type="molecule type" value="Genomic_DNA"/>
</dbReference>
<evidence type="ECO:0000259" key="1">
    <source>
        <dbReference type="Pfam" id="PF26294"/>
    </source>
</evidence>
<name>A0A4U9V2Y4_SERFO</name>
<accession>A0A4U9V2Y4</accession>
<sequence length="81" mass="9250">MYILFRCQNPTCWPFRADSGWEGMIDLYAWFASMMPEHAGLASSAFSWTQLESLFFSCEFPLEMGIAEFVYQKLTNLGAGC</sequence>
<reference evidence="2" key="1">
    <citation type="submission" date="2019-05" db="EMBL/GenBank/DDBJ databases">
        <authorList>
            <consortium name="Pathogen Informatics"/>
        </authorList>
    </citation>
    <scope>NUCLEOTIDE SEQUENCE [LARGE SCALE GENOMIC DNA]</scope>
    <source>
        <strain evidence="2">NCTC12965</strain>
    </source>
</reference>
<proteinExistence type="predicted"/>
<gene>
    <name evidence="2" type="ORF">NCTC12965_03977</name>
</gene>
<dbReference type="Pfam" id="PF26294">
    <property type="entry name" value="SpaO_N"/>
    <property type="match status" value="1"/>
</dbReference>
<protein>
    <recommendedName>
        <fullName evidence="1">SpaO N-terminal domain-containing protein</fullName>
    </recommendedName>
</protein>
<dbReference type="AlphaFoldDB" id="A0A4U9V2Y4"/>